<evidence type="ECO:0000313" key="2">
    <source>
        <dbReference type="Proteomes" id="UP000224634"/>
    </source>
</evidence>
<dbReference type="Proteomes" id="UP000224634">
    <property type="component" value="Unassembled WGS sequence"/>
</dbReference>
<name>A0A2B7Y0V4_POLH7</name>
<dbReference type="AlphaFoldDB" id="A0A2B7Y0V4"/>
<dbReference type="OrthoDB" id="5424209at2759"/>
<reference evidence="1 2" key="1">
    <citation type="submission" date="2017-10" db="EMBL/GenBank/DDBJ databases">
        <title>Comparative genomics in systemic dimorphic fungi from Ajellomycetaceae.</title>
        <authorList>
            <person name="Munoz J.F."/>
            <person name="Mcewen J.G."/>
            <person name="Clay O.K."/>
            <person name="Cuomo C.A."/>
        </authorList>
    </citation>
    <scope>NUCLEOTIDE SEQUENCE [LARGE SCALE GENOMIC DNA]</scope>
    <source>
        <strain evidence="1 2">UAMH7299</strain>
    </source>
</reference>
<evidence type="ECO:0000313" key="1">
    <source>
        <dbReference type="EMBL" id="PGH14347.1"/>
    </source>
</evidence>
<sequence length="174" mass="20012">MSGPPSPHKRRHVLWESEDTQGEMSIERYLYASDPFRPTTHPVPFPFPLHLSPSADQSILHHHRLEIIELVSSHGFSQPGIFVEDVTKPNYPGGDIPLKTLLILFHVPEQRIGNFRNARDSLREFLMRHGYNDTHVEIVHQFLCFHPSMFAIDPNHPTANVYKSAKHDILELVV</sequence>
<accession>A0A2B7Y0V4</accession>
<organism evidence="1 2">
    <name type="scientific">Polytolypa hystricis (strain UAMH7299)</name>
    <dbReference type="NCBI Taxonomy" id="1447883"/>
    <lineage>
        <taxon>Eukaryota</taxon>
        <taxon>Fungi</taxon>
        <taxon>Dikarya</taxon>
        <taxon>Ascomycota</taxon>
        <taxon>Pezizomycotina</taxon>
        <taxon>Eurotiomycetes</taxon>
        <taxon>Eurotiomycetidae</taxon>
        <taxon>Onygenales</taxon>
        <taxon>Onygenales incertae sedis</taxon>
        <taxon>Polytolypa</taxon>
    </lineage>
</organism>
<dbReference type="EMBL" id="PDNA01000094">
    <property type="protein sequence ID" value="PGH14347.1"/>
    <property type="molecule type" value="Genomic_DNA"/>
</dbReference>
<gene>
    <name evidence="1" type="ORF">AJ80_05937</name>
</gene>
<keyword evidence="2" id="KW-1185">Reference proteome</keyword>
<proteinExistence type="predicted"/>
<comment type="caution">
    <text evidence="1">The sequence shown here is derived from an EMBL/GenBank/DDBJ whole genome shotgun (WGS) entry which is preliminary data.</text>
</comment>
<protein>
    <submittedName>
        <fullName evidence="1">Uncharacterized protein</fullName>
    </submittedName>
</protein>